<keyword evidence="1" id="KW-0732">Signal</keyword>
<accession>A0A9P1C9N9</accession>
<gene>
    <name evidence="2" type="ORF">C1SCF055_LOCUS14485</name>
</gene>
<evidence type="ECO:0000313" key="4">
    <source>
        <dbReference type="Proteomes" id="UP001152797"/>
    </source>
</evidence>
<comment type="caution">
    <text evidence="2">The sequence shown here is derived from an EMBL/GenBank/DDBJ whole genome shotgun (WGS) entry which is preliminary data.</text>
</comment>
<reference evidence="2" key="1">
    <citation type="submission" date="2022-10" db="EMBL/GenBank/DDBJ databases">
        <authorList>
            <person name="Chen Y."/>
            <person name="Dougan E. K."/>
            <person name="Chan C."/>
            <person name="Rhodes N."/>
            <person name="Thang M."/>
        </authorList>
    </citation>
    <scope>NUCLEOTIDE SEQUENCE</scope>
</reference>
<feature type="signal peptide" evidence="1">
    <location>
        <begin position="1"/>
        <end position="18"/>
    </location>
</feature>
<evidence type="ECO:0000313" key="3">
    <source>
        <dbReference type="EMBL" id="CAL1140568.1"/>
    </source>
</evidence>
<feature type="chain" id="PRO_5043270254" evidence="1">
    <location>
        <begin position="19"/>
        <end position="177"/>
    </location>
</feature>
<evidence type="ECO:0000313" key="2">
    <source>
        <dbReference type="EMBL" id="CAI3987193.1"/>
    </source>
</evidence>
<dbReference type="EMBL" id="CAMXCT020001142">
    <property type="protein sequence ID" value="CAL1140568.1"/>
    <property type="molecule type" value="Genomic_DNA"/>
</dbReference>
<proteinExistence type="predicted"/>
<dbReference type="EMBL" id="CAMXCT010001142">
    <property type="protein sequence ID" value="CAI3987193.1"/>
    <property type="molecule type" value="Genomic_DNA"/>
</dbReference>
<name>A0A9P1C9N9_9DINO</name>
<keyword evidence="4" id="KW-1185">Reference proteome</keyword>
<dbReference type="AlphaFoldDB" id="A0A9P1C9N9"/>
<organism evidence="2">
    <name type="scientific">Cladocopium goreaui</name>
    <dbReference type="NCBI Taxonomy" id="2562237"/>
    <lineage>
        <taxon>Eukaryota</taxon>
        <taxon>Sar</taxon>
        <taxon>Alveolata</taxon>
        <taxon>Dinophyceae</taxon>
        <taxon>Suessiales</taxon>
        <taxon>Symbiodiniaceae</taxon>
        <taxon>Cladocopium</taxon>
    </lineage>
</organism>
<reference evidence="3" key="2">
    <citation type="submission" date="2024-04" db="EMBL/GenBank/DDBJ databases">
        <authorList>
            <person name="Chen Y."/>
            <person name="Shah S."/>
            <person name="Dougan E. K."/>
            <person name="Thang M."/>
            <person name="Chan C."/>
        </authorList>
    </citation>
    <scope>NUCLEOTIDE SEQUENCE [LARGE SCALE GENOMIC DNA]</scope>
</reference>
<dbReference type="Proteomes" id="UP001152797">
    <property type="component" value="Unassembled WGS sequence"/>
</dbReference>
<sequence length="177" mass="19697">MALALRLLGRLQVRLCRAALATLATKLPRHRSRRAARAPADSSEGLKPSGSLPEWLFEERPVWLDALLSFLEDPDVLLVRLGGSRRARGLRPAKGRLPQLQEVAVPMEQLRSWGREELQEAADQGRQVRPVAVFAADAENAADAVQVLRSMGFKRLANLHTKAFLQQLQDLPRSDNP</sequence>
<evidence type="ECO:0000256" key="1">
    <source>
        <dbReference type="SAM" id="SignalP"/>
    </source>
</evidence>
<dbReference type="EMBL" id="CAMXCT030001142">
    <property type="protein sequence ID" value="CAL4774505.1"/>
    <property type="molecule type" value="Genomic_DNA"/>
</dbReference>
<protein>
    <submittedName>
        <fullName evidence="2">Uncharacterized protein</fullName>
    </submittedName>
</protein>
<dbReference type="OrthoDB" id="10396388at2759"/>